<comment type="caution">
    <text evidence="2">The sequence shown here is derived from an EMBL/GenBank/DDBJ whole genome shotgun (WGS) entry which is preliminary data.</text>
</comment>
<feature type="compositionally biased region" description="Low complexity" evidence="1">
    <location>
        <begin position="8"/>
        <end position="21"/>
    </location>
</feature>
<evidence type="ECO:0000256" key="1">
    <source>
        <dbReference type="SAM" id="MobiDB-lite"/>
    </source>
</evidence>
<dbReference type="Proteomes" id="UP000652761">
    <property type="component" value="Unassembled WGS sequence"/>
</dbReference>
<evidence type="ECO:0000313" key="2">
    <source>
        <dbReference type="EMBL" id="MQM23874.1"/>
    </source>
</evidence>
<feature type="region of interest" description="Disordered" evidence="1">
    <location>
        <begin position="1"/>
        <end position="21"/>
    </location>
</feature>
<proteinExistence type="predicted"/>
<keyword evidence="3" id="KW-1185">Reference proteome</keyword>
<reference evidence="2" key="1">
    <citation type="submission" date="2017-07" db="EMBL/GenBank/DDBJ databases">
        <title>Taro Niue Genome Assembly and Annotation.</title>
        <authorList>
            <person name="Atibalentja N."/>
            <person name="Keating K."/>
            <person name="Fields C.J."/>
        </authorList>
    </citation>
    <scope>NUCLEOTIDE SEQUENCE</scope>
    <source>
        <strain evidence="2">Niue_2</strain>
        <tissue evidence="2">Leaf</tissue>
    </source>
</reference>
<organism evidence="2 3">
    <name type="scientific">Colocasia esculenta</name>
    <name type="common">Wild taro</name>
    <name type="synonym">Arum esculentum</name>
    <dbReference type="NCBI Taxonomy" id="4460"/>
    <lineage>
        <taxon>Eukaryota</taxon>
        <taxon>Viridiplantae</taxon>
        <taxon>Streptophyta</taxon>
        <taxon>Embryophyta</taxon>
        <taxon>Tracheophyta</taxon>
        <taxon>Spermatophyta</taxon>
        <taxon>Magnoliopsida</taxon>
        <taxon>Liliopsida</taxon>
        <taxon>Araceae</taxon>
        <taxon>Aroideae</taxon>
        <taxon>Colocasieae</taxon>
        <taxon>Colocasia</taxon>
    </lineage>
</organism>
<sequence>MVGGSTWEGCGARGSSRSGGECRIGARYSWGVPQVRAIARVTFMEHIALEPSVVVRRLFQNVFVVEYLRFFVSQAPVLVVLVVLS</sequence>
<protein>
    <submittedName>
        <fullName evidence="2">Uncharacterized protein</fullName>
    </submittedName>
</protein>
<accession>A0A843XV78</accession>
<dbReference type="EMBL" id="NMUH01018372">
    <property type="protein sequence ID" value="MQM23874.1"/>
    <property type="molecule type" value="Genomic_DNA"/>
</dbReference>
<name>A0A843XV78_COLES</name>
<gene>
    <name evidence="2" type="ORF">Taro_056943</name>
</gene>
<evidence type="ECO:0000313" key="3">
    <source>
        <dbReference type="Proteomes" id="UP000652761"/>
    </source>
</evidence>
<dbReference type="AlphaFoldDB" id="A0A843XV78"/>